<name>X0UKC0_9ZZZZ</name>
<proteinExistence type="predicted"/>
<feature type="non-terminal residue" evidence="2">
    <location>
        <position position="33"/>
    </location>
</feature>
<dbReference type="AlphaFoldDB" id="X0UKC0"/>
<protein>
    <submittedName>
        <fullName evidence="2">Uncharacterized protein</fullName>
    </submittedName>
</protein>
<organism evidence="2">
    <name type="scientific">marine sediment metagenome</name>
    <dbReference type="NCBI Taxonomy" id="412755"/>
    <lineage>
        <taxon>unclassified sequences</taxon>
        <taxon>metagenomes</taxon>
        <taxon>ecological metagenomes</taxon>
    </lineage>
</organism>
<dbReference type="EMBL" id="BARS01016624">
    <property type="protein sequence ID" value="GAF88930.1"/>
    <property type="molecule type" value="Genomic_DNA"/>
</dbReference>
<comment type="caution">
    <text evidence="2">The sequence shown here is derived from an EMBL/GenBank/DDBJ whole genome shotgun (WGS) entry which is preliminary data.</text>
</comment>
<evidence type="ECO:0000256" key="1">
    <source>
        <dbReference type="SAM" id="MobiDB-lite"/>
    </source>
</evidence>
<accession>X0UKC0</accession>
<feature type="compositionally biased region" description="Polar residues" evidence="1">
    <location>
        <begin position="1"/>
        <end position="16"/>
    </location>
</feature>
<evidence type="ECO:0000313" key="2">
    <source>
        <dbReference type="EMBL" id="GAF88930.1"/>
    </source>
</evidence>
<gene>
    <name evidence="2" type="ORF">S01H1_27319</name>
</gene>
<feature type="region of interest" description="Disordered" evidence="1">
    <location>
        <begin position="1"/>
        <end position="33"/>
    </location>
</feature>
<sequence length="33" mass="3497">MGNTSKADNVSPAQSRSEIRHAISDHGNGAMTR</sequence>
<reference evidence="2" key="1">
    <citation type="journal article" date="2014" name="Front. Microbiol.">
        <title>High frequency of phylogenetically diverse reductive dehalogenase-homologous genes in deep subseafloor sedimentary metagenomes.</title>
        <authorList>
            <person name="Kawai M."/>
            <person name="Futagami T."/>
            <person name="Toyoda A."/>
            <person name="Takaki Y."/>
            <person name="Nishi S."/>
            <person name="Hori S."/>
            <person name="Arai W."/>
            <person name="Tsubouchi T."/>
            <person name="Morono Y."/>
            <person name="Uchiyama I."/>
            <person name="Ito T."/>
            <person name="Fujiyama A."/>
            <person name="Inagaki F."/>
            <person name="Takami H."/>
        </authorList>
    </citation>
    <scope>NUCLEOTIDE SEQUENCE</scope>
    <source>
        <strain evidence="2">Expedition CK06-06</strain>
    </source>
</reference>